<dbReference type="Pfam" id="PF03480">
    <property type="entry name" value="DctP"/>
    <property type="match status" value="1"/>
</dbReference>
<evidence type="ECO:0000313" key="6">
    <source>
        <dbReference type="EMBL" id="MST62384.1"/>
    </source>
</evidence>
<keyword evidence="7" id="KW-1185">Reference proteome</keyword>
<keyword evidence="5" id="KW-0812">Transmembrane</keyword>
<evidence type="ECO:0000256" key="2">
    <source>
        <dbReference type="ARBA" id="ARBA00009023"/>
    </source>
</evidence>
<dbReference type="NCBIfam" id="NF037995">
    <property type="entry name" value="TRAP_S1"/>
    <property type="match status" value="1"/>
</dbReference>
<dbReference type="GO" id="GO:0055085">
    <property type="term" value="P:transmembrane transport"/>
    <property type="evidence" value="ECO:0007669"/>
    <property type="project" value="InterPro"/>
</dbReference>
<dbReference type="AlphaFoldDB" id="A0A6N7XG78"/>
<evidence type="ECO:0000256" key="5">
    <source>
        <dbReference type="SAM" id="Phobius"/>
    </source>
</evidence>
<comment type="similarity">
    <text evidence="2">Belongs to the bacterial solute-binding protein 7 family.</text>
</comment>
<protein>
    <submittedName>
        <fullName evidence="6">TRAP transporter substrate-binding protein</fullName>
    </submittedName>
</protein>
<dbReference type="NCBIfam" id="TIGR00787">
    <property type="entry name" value="dctP"/>
    <property type="match status" value="1"/>
</dbReference>
<proteinExistence type="inferred from homology"/>
<gene>
    <name evidence="6" type="ORF">FYJ71_05250</name>
</gene>
<dbReference type="PIRSF" id="PIRSF006470">
    <property type="entry name" value="DctB"/>
    <property type="match status" value="1"/>
</dbReference>
<keyword evidence="5" id="KW-0472">Membrane</keyword>
<reference evidence="6 7" key="1">
    <citation type="submission" date="2019-08" db="EMBL/GenBank/DDBJ databases">
        <title>In-depth cultivation of the pig gut microbiome towards novel bacterial diversity and tailored functional studies.</title>
        <authorList>
            <person name="Wylensek D."/>
            <person name="Hitch T.C.A."/>
            <person name="Clavel T."/>
        </authorList>
    </citation>
    <scope>NUCLEOTIDE SEQUENCE [LARGE SCALE GENOMIC DNA]</scope>
    <source>
        <strain evidence="6 7">WCA-SAB-591-4A-A</strain>
    </source>
</reference>
<dbReference type="Gene3D" id="3.40.190.170">
    <property type="entry name" value="Bacterial extracellular solute-binding protein, family 7"/>
    <property type="match status" value="1"/>
</dbReference>
<evidence type="ECO:0000256" key="3">
    <source>
        <dbReference type="ARBA" id="ARBA00022448"/>
    </source>
</evidence>
<evidence type="ECO:0000256" key="1">
    <source>
        <dbReference type="ARBA" id="ARBA00004196"/>
    </source>
</evidence>
<keyword evidence="3" id="KW-0813">Transport</keyword>
<dbReference type="InterPro" id="IPR004682">
    <property type="entry name" value="TRAP_DctP"/>
</dbReference>
<dbReference type="EMBL" id="VUNE01000002">
    <property type="protein sequence ID" value="MST62384.1"/>
    <property type="molecule type" value="Genomic_DNA"/>
</dbReference>
<dbReference type="GO" id="GO:0030288">
    <property type="term" value="C:outer membrane-bounded periplasmic space"/>
    <property type="evidence" value="ECO:0007669"/>
    <property type="project" value="InterPro"/>
</dbReference>
<name>A0A6N7XG78_9FIRM</name>
<dbReference type="PANTHER" id="PTHR33376">
    <property type="match status" value="1"/>
</dbReference>
<dbReference type="PANTHER" id="PTHR33376:SF4">
    <property type="entry name" value="SIALIC ACID-BINDING PERIPLASMIC PROTEIN SIAP"/>
    <property type="match status" value="1"/>
</dbReference>
<feature type="transmembrane region" description="Helical" evidence="5">
    <location>
        <begin position="6"/>
        <end position="24"/>
    </location>
</feature>
<organism evidence="6 7">
    <name type="scientific">Peptostreptococcus porci</name>
    <dbReference type="NCBI Taxonomy" id="2652282"/>
    <lineage>
        <taxon>Bacteria</taxon>
        <taxon>Bacillati</taxon>
        <taxon>Bacillota</taxon>
        <taxon>Clostridia</taxon>
        <taxon>Peptostreptococcales</taxon>
        <taxon>Peptostreptococcaceae</taxon>
        <taxon>Peptostreptococcus</taxon>
    </lineage>
</organism>
<evidence type="ECO:0000256" key="4">
    <source>
        <dbReference type="ARBA" id="ARBA00022729"/>
    </source>
</evidence>
<accession>A0A6N7XG78</accession>
<evidence type="ECO:0000313" key="7">
    <source>
        <dbReference type="Proteomes" id="UP000440713"/>
    </source>
</evidence>
<keyword evidence="4" id="KW-0732">Signal</keyword>
<comment type="caution">
    <text evidence="6">The sequence shown here is derived from an EMBL/GenBank/DDBJ whole genome shotgun (WGS) entry which is preliminary data.</text>
</comment>
<dbReference type="InterPro" id="IPR038404">
    <property type="entry name" value="TRAP_DctP_sf"/>
</dbReference>
<dbReference type="CDD" id="cd13603">
    <property type="entry name" value="PBP2_TRAP_Siap_TeaA_like"/>
    <property type="match status" value="1"/>
</dbReference>
<dbReference type="RefSeq" id="WP_154537775.1">
    <property type="nucleotide sequence ID" value="NZ_VUNE01000002.1"/>
</dbReference>
<comment type="subcellular location">
    <subcellularLocation>
        <location evidence="1">Cell envelope</location>
    </subcellularLocation>
</comment>
<sequence>MIRKNYNIIILMLLILFVIGVIKLSEKNVPDRRSEYIKKEDVLELYAGCDSGESTVTAMFMNDFARRVKEKSNGKIVIDTYSDSKIGGDSELLEACQSGNISFVFQTTAPQFSLIPETAIFDIPMKFDSLEGARREIDEKILDKLKPYYREKNLELLGIADQGFREMTSNKKINSFEDFKGVKIRTMENKNHIKFWKSLGANPTPMSYSEVYIGLQQGTIDAQENPLEAIITPRFYEQQDYLIMTNHLLHPVTCVASRELMNSLSAEYRKIIEDSISESVVWARNKTDSLLKERIQTIIDSGTQIINIDEKTRKIMIEKGELIGREISD</sequence>
<dbReference type="Proteomes" id="UP000440713">
    <property type="component" value="Unassembled WGS sequence"/>
</dbReference>
<dbReference type="InterPro" id="IPR018389">
    <property type="entry name" value="DctP_fam"/>
</dbReference>
<keyword evidence="5" id="KW-1133">Transmembrane helix</keyword>